<keyword evidence="9" id="KW-1185">Reference proteome</keyword>
<protein>
    <recommendedName>
        <fullName evidence="7">Translocation and assembly module TamB C-terminal domain-containing protein</fullName>
    </recommendedName>
</protein>
<organism evidence="8 9">
    <name type="scientific">Henriciella barbarensis</name>
    <dbReference type="NCBI Taxonomy" id="86342"/>
    <lineage>
        <taxon>Bacteria</taxon>
        <taxon>Pseudomonadati</taxon>
        <taxon>Pseudomonadota</taxon>
        <taxon>Alphaproteobacteria</taxon>
        <taxon>Hyphomonadales</taxon>
        <taxon>Hyphomonadaceae</taxon>
        <taxon>Henriciella</taxon>
    </lineage>
</organism>
<dbReference type="Pfam" id="PF04357">
    <property type="entry name" value="TamB"/>
    <property type="match status" value="1"/>
</dbReference>
<dbReference type="GO" id="GO:0009306">
    <property type="term" value="P:protein secretion"/>
    <property type="evidence" value="ECO:0007669"/>
    <property type="project" value="InterPro"/>
</dbReference>
<proteinExistence type="predicted"/>
<keyword evidence="4 6" id="KW-0472">Membrane</keyword>
<evidence type="ECO:0000256" key="1">
    <source>
        <dbReference type="ARBA" id="ARBA00004167"/>
    </source>
</evidence>
<evidence type="ECO:0000259" key="7">
    <source>
        <dbReference type="Pfam" id="PF04357"/>
    </source>
</evidence>
<dbReference type="GO" id="GO:0097347">
    <property type="term" value="C:TAM protein secretion complex"/>
    <property type="evidence" value="ECO:0007669"/>
    <property type="project" value="TreeGrafter"/>
</dbReference>
<comment type="subcellular location">
    <subcellularLocation>
        <location evidence="1">Membrane</location>
        <topology evidence="1">Single-pass membrane protein</topology>
    </subcellularLocation>
</comment>
<evidence type="ECO:0000256" key="5">
    <source>
        <dbReference type="SAM" id="MobiDB-lite"/>
    </source>
</evidence>
<keyword evidence="3 6" id="KW-1133">Transmembrane helix</keyword>
<comment type="caution">
    <text evidence="8">The sequence shown here is derived from an EMBL/GenBank/DDBJ whole genome shotgun (WGS) entry which is preliminary data.</text>
</comment>
<evidence type="ECO:0000313" key="9">
    <source>
        <dbReference type="Proteomes" id="UP000265431"/>
    </source>
</evidence>
<dbReference type="OrthoDB" id="7784409at2"/>
<evidence type="ECO:0000256" key="3">
    <source>
        <dbReference type="ARBA" id="ARBA00022989"/>
    </source>
</evidence>
<dbReference type="RefSeq" id="WP_119378512.1">
    <property type="nucleotide sequence ID" value="NZ_QWGB01000005.1"/>
</dbReference>
<gene>
    <name evidence="8" type="ORF">D1224_03335</name>
</gene>
<evidence type="ECO:0000256" key="2">
    <source>
        <dbReference type="ARBA" id="ARBA00022692"/>
    </source>
</evidence>
<sequence>MSTTDPTPNQPAGKRSLTRRLLKWTAIILGVLLALVIVLFLAARYAAQSGFGREFVETRIEAADPSGQEIEVEGLSGDLLGTFRIERLTVADEDGIWLIAENLLADWKPFDLRKRALTIEALEADLIHVLRRPVLQTSESDSSSGGSMPLRAGELGRLRIGELRTDEGVIPRALSLNIEAQGRVGRDGGRTEMTVVPLDGNGDELLADLTWSDDFRLQGNLALDGPAGGLFASLARLGPDQSISAKLDTDGELNDWQAEADIEIGGASLVMLDAEARGQIISFQSDIQPALHPLTRQIAETLGETLTIEGDLSRGEAGPTLDVTAMAEGLELNAIAKQAEGDGYRADLRLTLDDPTRYAKVENVSVGEAMLDGVLVYAGGTARFDGDVRASGVDVPSFEAESVSGPMTAIYGERRASVRTTLTAAGATLPGTLGQIAGRAPALVLNGDYDIAQKTIDLRETVIRGRAGRIAAQGNIALSPSLSASVSGSFQLDGSAAELARPVDLQGNFEASRAGAGSTRFNTRINASELGALPAPLSDWASDAALLNVNGVLQPDNAVDLSQISLESGSLSLNGSGRLSSEQAVSASLQLQAGEARVAGYALESVTGRADVSGTLDAMDFVVNLNAPQLASESFTFTHVALGADGTYGGGALNASVSLDAGTTNGPLDIETGVALNGSEWQVEGLEASWGPLAANATISGSGGELGTMRGEANVRGELPDGLPARRIDASAFIEGEALTIDATLEEVAAGPTRAAALVIRATGTPDNADFIVEMDGSTEVDGLSYRTLLNVDGNLSGLTSGTMELVAGVDASLGELTLMTQEPLRYTSFEDGMEASTELAALGGSFSASLTTRGDTQLRASAGGLRLAPLLVLLGRPALDGALDLSLAFDETAEGGLSGPIEAEMRGVARPGTDLPPVDLFVSGTLQPDLLDLALRALDNETLEARASVEVPVNTYESAPFIQPVSGASIPFAANASGQIEAIAALFIPPQMVLQGVVDAELSGDLPSLNESFSGTVQFSEGVFEHGDLGMVLNRISADARLGGGTVTLASFAARGRSGGTLEGSGSMAVDGSGRSDVQIRANQLVVTERREGSATVSGTLSLNQQPDLFEITGDLTVDEGSINLANLPQGGPPTLDVTFREPDEDEEEGEAEEAATRLDISLNAPGRIDISGRGVNAELALDADIEGPIGSPVITGEAEIVRGRFDLIGKRFQFGESTVRLAPDLGESRLSVRAEHETRDDITAILNVVGTVSRPEIELTSEPVLPEDEVLSRVLFGRSPTQLTALETARLAAALAQLSGGGGFDLLGGIETALGLDTFDVGSGASGGVEVTSGKYLTDNVYLEVRSGATGAPGIAIEWEPIENIEVEAATNTGEEQGQELSIQWTRDFDDPGSGDED</sequence>
<dbReference type="PANTHER" id="PTHR36985">
    <property type="entry name" value="TRANSLOCATION AND ASSEMBLY MODULE SUBUNIT TAMB"/>
    <property type="match status" value="1"/>
</dbReference>
<reference evidence="8 9" key="1">
    <citation type="submission" date="2018-08" db="EMBL/GenBank/DDBJ databases">
        <title>Henriciella mobilis sp. nov., isolated from seawater.</title>
        <authorList>
            <person name="Cheng H."/>
            <person name="Wu Y.-H."/>
            <person name="Xu X.-W."/>
            <person name="Guo L.-L."/>
        </authorList>
    </citation>
    <scope>NUCLEOTIDE SEQUENCE [LARGE SCALE GENOMIC DNA]</scope>
    <source>
        <strain evidence="8 9">CCUG66934</strain>
    </source>
</reference>
<feature type="domain" description="Translocation and assembly module TamB C-terminal" evidence="7">
    <location>
        <begin position="1055"/>
        <end position="1391"/>
    </location>
</feature>
<keyword evidence="2 6" id="KW-0812">Transmembrane</keyword>
<accession>A0A399QX04</accession>
<name>A0A399QX04_9PROT</name>
<dbReference type="EMBL" id="QWGB01000005">
    <property type="protein sequence ID" value="RIJ23323.1"/>
    <property type="molecule type" value="Genomic_DNA"/>
</dbReference>
<evidence type="ECO:0000256" key="4">
    <source>
        <dbReference type="ARBA" id="ARBA00023136"/>
    </source>
</evidence>
<dbReference type="GO" id="GO:0005886">
    <property type="term" value="C:plasma membrane"/>
    <property type="evidence" value="ECO:0007669"/>
    <property type="project" value="InterPro"/>
</dbReference>
<dbReference type="Proteomes" id="UP000265431">
    <property type="component" value="Unassembled WGS sequence"/>
</dbReference>
<feature type="transmembrane region" description="Helical" evidence="6">
    <location>
        <begin position="21"/>
        <end position="43"/>
    </location>
</feature>
<feature type="region of interest" description="Disordered" evidence="5">
    <location>
        <begin position="1374"/>
        <end position="1400"/>
    </location>
</feature>
<dbReference type="PANTHER" id="PTHR36985:SF1">
    <property type="entry name" value="TRANSLOCATION AND ASSEMBLY MODULE SUBUNIT TAMB"/>
    <property type="match status" value="1"/>
</dbReference>
<evidence type="ECO:0000256" key="6">
    <source>
        <dbReference type="SAM" id="Phobius"/>
    </source>
</evidence>
<dbReference type="InterPro" id="IPR007452">
    <property type="entry name" value="TamB_C"/>
</dbReference>
<feature type="compositionally biased region" description="Polar residues" evidence="5">
    <location>
        <begin position="1374"/>
        <end position="1387"/>
    </location>
</feature>
<evidence type="ECO:0000313" key="8">
    <source>
        <dbReference type="EMBL" id="RIJ23323.1"/>
    </source>
</evidence>